<evidence type="ECO:0000259" key="5">
    <source>
        <dbReference type="PROSITE" id="PS01179"/>
    </source>
</evidence>
<dbReference type="Pfam" id="PF00017">
    <property type="entry name" value="SH2"/>
    <property type="match status" value="1"/>
</dbReference>
<evidence type="ECO:0000259" key="6">
    <source>
        <dbReference type="PROSITE" id="PS50001"/>
    </source>
</evidence>
<dbReference type="CDD" id="cd01209">
    <property type="entry name" value="PTB_Shc"/>
    <property type="match status" value="1"/>
</dbReference>
<dbReference type="PRINTS" id="PR00629">
    <property type="entry name" value="SHCPIDOMAIN"/>
</dbReference>
<evidence type="ECO:0000256" key="4">
    <source>
        <dbReference type="SAM" id="MobiDB-lite"/>
    </source>
</evidence>
<keyword evidence="1 2" id="KW-0727">SH2 domain</keyword>
<evidence type="ECO:0000256" key="2">
    <source>
        <dbReference type="PROSITE-ProRule" id="PRU00191"/>
    </source>
</evidence>
<evidence type="ECO:0000256" key="1">
    <source>
        <dbReference type="ARBA" id="ARBA00022999"/>
    </source>
</evidence>
<dbReference type="Proteomes" id="UP000886611">
    <property type="component" value="Unassembled WGS sequence"/>
</dbReference>
<dbReference type="InterPro" id="IPR011993">
    <property type="entry name" value="PH-like_dom_sf"/>
</dbReference>
<feature type="coiled-coil region" evidence="3">
    <location>
        <begin position="793"/>
        <end position="872"/>
    </location>
</feature>
<dbReference type="GO" id="GO:0035556">
    <property type="term" value="P:intracellular signal transduction"/>
    <property type="evidence" value="ECO:0007669"/>
    <property type="project" value="InterPro"/>
</dbReference>
<feature type="non-terminal residue" evidence="7">
    <location>
        <position position="878"/>
    </location>
</feature>
<feature type="coiled-coil region" evidence="3">
    <location>
        <begin position="723"/>
        <end position="757"/>
    </location>
</feature>
<feature type="domain" description="SH2" evidence="6">
    <location>
        <begin position="483"/>
        <end position="538"/>
    </location>
</feature>
<dbReference type="GO" id="GO:0030971">
    <property type="term" value="F:receptor tyrosine kinase binding"/>
    <property type="evidence" value="ECO:0007669"/>
    <property type="project" value="TreeGrafter"/>
</dbReference>
<dbReference type="InterPro" id="IPR006020">
    <property type="entry name" value="PTB/PI_dom"/>
</dbReference>
<feature type="compositionally biased region" description="Polar residues" evidence="4">
    <location>
        <begin position="37"/>
        <end position="54"/>
    </location>
</feature>
<keyword evidence="3" id="KW-0175">Coiled coil</keyword>
<dbReference type="SMART" id="SM00252">
    <property type="entry name" value="SH2"/>
    <property type="match status" value="1"/>
</dbReference>
<feature type="compositionally biased region" description="Polar residues" evidence="4">
    <location>
        <begin position="73"/>
        <end position="86"/>
    </location>
</feature>
<evidence type="ECO:0000256" key="3">
    <source>
        <dbReference type="SAM" id="Coils"/>
    </source>
</evidence>
<name>A0A8X7XL72_POLSE</name>
<dbReference type="Pfam" id="PF00640">
    <property type="entry name" value="PID"/>
    <property type="match status" value="1"/>
</dbReference>
<feature type="region of interest" description="Disordered" evidence="4">
    <location>
        <begin position="621"/>
        <end position="644"/>
    </location>
</feature>
<feature type="domain" description="PID" evidence="5">
    <location>
        <begin position="206"/>
        <end position="370"/>
    </location>
</feature>
<dbReference type="PROSITE" id="PS01179">
    <property type="entry name" value="PID"/>
    <property type="match status" value="1"/>
</dbReference>
<feature type="compositionally biased region" description="Polar residues" evidence="4">
    <location>
        <begin position="133"/>
        <end position="145"/>
    </location>
</feature>
<reference evidence="7 8" key="1">
    <citation type="journal article" date="2021" name="Cell">
        <title>Tracing the genetic footprints of vertebrate landing in non-teleost ray-finned fishes.</title>
        <authorList>
            <person name="Bi X."/>
            <person name="Wang K."/>
            <person name="Yang L."/>
            <person name="Pan H."/>
            <person name="Jiang H."/>
            <person name="Wei Q."/>
            <person name="Fang M."/>
            <person name="Yu H."/>
            <person name="Zhu C."/>
            <person name="Cai Y."/>
            <person name="He Y."/>
            <person name="Gan X."/>
            <person name="Zeng H."/>
            <person name="Yu D."/>
            <person name="Zhu Y."/>
            <person name="Jiang H."/>
            <person name="Qiu Q."/>
            <person name="Yang H."/>
            <person name="Zhang Y.E."/>
            <person name="Wang W."/>
            <person name="Zhu M."/>
            <person name="He S."/>
            <person name="Zhang G."/>
        </authorList>
    </citation>
    <scope>NUCLEOTIDE SEQUENCE [LARGE SCALE GENOMIC DNA]</scope>
    <source>
        <strain evidence="7">Bchr_013</strain>
    </source>
</reference>
<dbReference type="EMBL" id="JAATIS010000094">
    <property type="protein sequence ID" value="KAG2470628.1"/>
    <property type="molecule type" value="Genomic_DNA"/>
</dbReference>
<dbReference type="GO" id="GO:0007169">
    <property type="term" value="P:cell surface receptor protein tyrosine kinase signaling pathway"/>
    <property type="evidence" value="ECO:0007669"/>
    <property type="project" value="TreeGrafter"/>
</dbReference>
<comment type="caution">
    <text evidence="7">The sequence shown here is derived from an EMBL/GenBank/DDBJ whole genome shotgun (WGS) entry which is preliminary data.</text>
</comment>
<dbReference type="Gene3D" id="2.30.29.30">
    <property type="entry name" value="Pleckstrin-homology domain (PH domain)/Phosphotyrosine-binding domain (PTB)"/>
    <property type="match status" value="1"/>
</dbReference>
<feature type="non-terminal residue" evidence="7">
    <location>
        <position position="1"/>
    </location>
</feature>
<feature type="region of interest" description="Disordered" evidence="4">
    <location>
        <begin position="130"/>
        <end position="149"/>
    </location>
</feature>
<dbReference type="FunFam" id="2.30.29.30:FF:000036">
    <property type="entry name" value="SHC-transforming protein 1 isoform 3"/>
    <property type="match status" value="1"/>
</dbReference>
<evidence type="ECO:0000313" key="8">
    <source>
        <dbReference type="Proteomes" id="UP000886611"/>
    </source>
</evidence>
<dbReference type="InterPro" id="IPR036860">
    <property type="entry name" value="SH2_dom_sf"/>
</dbReference>
<protein>
    <submittedName>
        <fullName evidence="7">SHC4 protein</fullName>
    </submittedName>
</protein>
<dbReference type="SUPFAM" id="SSF55550">
    <property type="entry name" value="SH2 domain"/>
    <property type="match status" value="1"/>
</dbReference>
<dbReference type="SUPFAM" id="SSF50729">
    <property type="entry name" value="PH domain-like"/>
    <property type="match status" value="1"/>
</dbReference>
<dbReference type="InterPro" id="IPR051235">
    <property type="entry name" value="CEP152/SHC-Transforming"/>
</dbReference>
<dbReference type="InterPro" id="IPR000980">
    <property type="entry name" value="SH2"/>
</dbReference>
<dbReference type="PANTHER" id="PTHR10337:SF12">
    <property type="entry name" value="SHC-TRANSFORMING PROTEIN 4"/>
    <property type="match status" value="1"/>
</dbReference>
<dbReference type="PANTHER" id="PTHR10337">
    <property type="entry name" value="SHC TRANSFORMING PROTEIN"/>
    <property type="match status" value="1"/>
</dbReference>
<feature type="region of interest" description="Disordered" evidence="4">
    <location>
        <begin position="37"/>
        <end position="86"/>
    </location>
</feature>
<sequence length="878" mass="98715">MRELNELSLKEQLLHAGLLAQTGMLHRSKYSRFRNDSVTSLDDGSQNNPTTLNSKAPFSASSSSSSSSFPSSMTDSPAEETSPTFSDEGSNAFCAFIPKMANIKLSNPAGLLGLKGFALPSKEVPRLKLADSDASSRTPANSGINLTRCPFDSPRHQQDIFGSTDLRGPRGSSRWNVCPPTSELAPLNQAVESVVEQSSLDSLETGMTYYVKYVGCLEVLQSMRMLDFSTRTQVTREAISRLCDAQPSLKGGTKCRKPPSKGLSAVLGKSNLEFAGMNIKLIVSTNSLCLTTLDSQQIIAHHHMQSISFASGGDPDTTDYIAYVAKDAVNHRACHILECPSALAQEVINTIGQAFELCFRQFLNNPSSMVPPKESRASDTRIAVWTAENREIHEYYNEIPGKQPPLGGIHDMRKKEDSVVFKVPNANLCEHLLPLMPNPHHNMYENSSVPPESTETAFRDLSGSDTMLTILQHINEELKNEVWYHGKLSRKDAESLLSENGDFLVRESINSPGQYVLSGLEGGSVRHLLLVDPEGMDYGSDTHDPYQSDYPYATENGHFNQHANVLHNDHHANGWNELHREEINGYHYSHENCGYPDPKNESSIGSKEFIMDVQYEQGSFCQTSSLQPPDPHHQQQQQQHAEDTHDELNQYNEEHTGEDFQHFSQPENYTGNQMDNYRVKYNPYHLQVQNKPYNCDTHEDVRYKEMQQEFLNTGEDSAEKQKIAQLHILYNAQRRQLEELQEKLEESMRDSRHLRHQLAITKDEKGGLSLSLQESKKLIQVGKEREMQLEGQIKGLQMQVSTLTAKLEESLKKQKVSEAAVDSMQQQMKDLCQSESLTRAREQHETILEALKEKHEAEVLKLQQDIDAKSHALNEQVK</sequence>
<keyword evidence="8" id="KW-1185">Reference proteome</keyword>
<organism evidence="7 8">
    <name type="scientific">Polypterus senegalus</name>
    <name type="common">Senegal bichir</name>
    <dbReference type="NCBI Taxonomy" id="55291"/>
    <lineage>
        <taxon>Eukaryota</taxon>
        <taxon>Metazoa</taxon>
        <taxon>Chordata</taxon>
        <taxon>Craniata</taxon>
        <taxon>Vertebrata</taxon>
        <taxon>Euteleostomi</taxon>
        <taxon>Actinopterygii</taxon>
        <taxon>Polypteriformes</taxon>
        <taxon>Polypteridae</taxon>
        <taxon>Polypterus</taxon>
    </lineage>
</organism>
<gene>
    <name evidence="7" type="primary">Shc4</name>
    <name evidence="7" type="ORF">GTO96_0006465</name>
</gene>
<evidence type="ECO:0000313" key="7">
    <source>
        <dbReference type="EMBL" id="KAG2470628.1"/>
    </source>
</evidence>
<dbReference type="SMART" id="SM00462">
    <property type="entry name" value="PTB"/>
    <property type="match status" value="1"/>
</dbReference>
<proteinExistence type="predicted"/>
<feature type="compositionally biased region" description="Low complexity" evidence="4">
    <location>
        <begin position="56"/>
        <end position="72"/>
    </location>
</feature>
<accession>A0A8X7XL72</accession>
<dbReference type="InterPro" id="IPR006019">
    <property type="entry name" value="PID_Shc-like"/>
</dbReference>
<dbReference type="PRINTS" id="PR00401">
    <property type="entry name" value="SH2DOMAIN"/>
</dbReference>
<dbReference type="GO" id="GO:0005886">
    <property type="term" value="C:plasma membrane"/>
    <property type="evidence" value="ECO:0007669"/>
    <property type="project" value="TreeGrafter"/>
</dbReference>
<dbReference type="AlphaFoldDB" id="A0A8X7XL72"/>
<dbReference type="PROSITE" id="PS50001">
    <property type="entry name" value="SH2"/>
    <property type="match status" value="1"/>
</dbReference>
<dbReference type="Gene3D" id="3.30.505.10">
    <property type="entry name" value="SH2 domain"/>
    <property type="match status" value="1"/>
</dbReference>